<evidence type="ECO:0000259" key="2">
    <source>
        <dbReference type="Pfam" id="PF08845"/>
    </source>
</evidence>
<evidence type="ECO:0000256" key="1">
    <source>
        <dbReference type="SAM" id="MobiDB-lite"/>
    </source>
</evidence>
<name>A0A1M6EWI4_9VIBR</name>
<gene>
    <name evidence="3" type="ORF">VA7868_04535</name>
</gene>
<feature type="domain" description="Toxin SymE-like" evidence="2">
    <location>
        <begin position="22"/>
        <end position="64"/>
    </location>
</feature>
<dbReference type="AlphaFoldDB" id="A0A1M6EWI4"/>
<evidence type="ECO:0000313" key="4">
    <source>
        <dbReference type="Proteomes" id="UP000184608"/>
    </source>
</evidence>
<accession>A0A1M6EWI4</accession>
<dbReference type="GO" id="GO:0005737">
    <property type="term" value="C:cytoplasm"/>
    <property type="evidence" value="ECO:0007669"/>
    <property type="project" value="InterPro"/>
</dbReference>
<dbReference type="RefSeq" id="WP_073606122.1">
    <property type="nucleotide sequence ID" value="NZ_FQXZ01000053.1"/>
</dbReference>
<proteinExistence type="predicted"/>
<keyword evidence="4" id="KW-1185">Reference proteome</keyword>
<feature type="region of interest" description="Disordered" evidence="1">
    <location>
        <begin position="1"/>
        <end position="28"/>
    </location>
</feature>
<dbReference type="GO" id="GO:0016788">
    <property type="term" value="F:hydrolase activity, acting on ester bonds"/>
    <property type="evidence" value="ECO:0007669"/>
    <property type="project" value="InterPro"/>
</dbReference>
<protein>
    <recommendedName>
        <fullName evidence="2">Toxin SymE-like domain-containing protein</fullName>
    </recommendedName>
</protein>
<dbReference type="GO" id="GO:0003723">
    <property type="term" value="F:RNA binding"/>
    <property type="evidence" value="ECO:0007669"/>
    <property type="project" value="InterPro"/>
</dbReference>
<dbReference type="Proteomes" id="UP000184608">
    <property type="component" value="Unassembled WGS sequence"/>
</dbReference>
<dbReference type="InterPro" id="IPR014944">
    <property type="entry name" value="Toxin_SymE-like"/>
</dbReference>
<evidence type="ECO:0000313" key="3">
    <source>
        <dbReference type="EMBL" id="SHI89790.1"/>
    </source>
</evidence>
<dbReference type="Pfam" id="PF08845">
    <property type="entry name" value="SymE_toxin"/>
    <property type="match status" value="1"/>
</dbReference>
<reference evidence="3 4" key="1">
    <citation type="submission" date="2016-11" db="EMBL/GenBank/DDBJ databases">
        <authorList>
            <person name="Jaros S."/>
            <person name="Januszkiewicz K."/>
            <person name="Wedrychowicz H."/>
        </authorList>
    </citation>
    <scope>NUCLEOTIDE SEQUENCE [LARGE SCALE GENOMIC DNA]</scope>
    <source>
        <strain evidence="3 4">CECT 7868</strain>
    </source>
</reference>
<dbReference type="OrthoDB" id="6053337at2"/>
<dbReference type="GO" id="GO:0016070">
    <property type="term" value="P:RNA metabolic process"/>
    <property type="evidence" value="ECO:0007669"/>
    <property type="project" value="InterPro"/>
</dbReference>
<sequence length="69" mass="7798">MTMINRNAESLCHTHAGRVQSHDGTDNTDAIPMIQVTGGWLKQFGFEVKQALRVTVSERQMLIEVQDKK</sequence>
<organism evidence="3 4">
    <name type="scientific">Vibrio aerogenes CECT 7868</name>
    <dbReference type="NCBI Taxonomy" id="1216006"/>
    <lineage>
        <taxon>Bacteria</taxon>
        <taxon>Pseudomonadati</taxon>
        <taxon>Pseudomonadota</taxon>
        <taxon>Gammaproteobacteria</taxon>
        <taxon>Vibrionales</taxon>
        <taxon>Vibrionaceae</taxon>
        <taxon>Vibrio</taxon>
    </lineage>
</organism>
<dbReference type="EMBL" id="FQXZ01000053">
    <property type="protein sequence ID" value="SHI89790.1"/>
    <property type="molecule type" value="Genomic_DNA"/>
</dbReference>